<name>A0A819Q513_9BILA</name>
<keyword evidence="1" id="KW-0479">Metal-binding</keyword>
<dbReference type="Proteomes" id="UP000663887">
    <property type="component" value="Unassembled WGS sequence"/>
</dbReference>
<evidence type="ECO:0000313" key="7">
    <source>
        <dbReference type="Proteomes" id="UP000663842"/>
    </source>
</evidence>
<evidence type="ECO:0000313" key="6">
    <source>
        <dbReference type="EMBL" id="CAF4175074.1"/>
    </source>
</evidence>
<evidence type="ECO:0000313" key="8">
    <source>
        <dbReference type="Proteomes" id="UP000663866"/>
    </source>
</evidence>
<evidence type="ECO:0000313" key="3">
    <source>
        <dbReference type="EMBL" id="CAF1957841.1"/>
    </source>
</evidence>
<dbReference type="GO" id="GO:0003676">
    <property type="term" value="F:nucleic acid binding"/>
    <property type="evidence" value="ECO:0007669"/>
    <property type="project" value="InterPro"/>
</dbReference>
<accession>A0A819Q513</accession>
<feature type="domain" description="CCHC-type" evidence="2">
    <location>
        <begin position="204"/>
        <end position="218"/>
    </location>
</feature>
<reference evidence="5" key="1">
    <citation type="submission" date="2021-02" db="EMBL/GenBank/DDBJ databases">
        <authorList>
            <person name="Nowell W R."/>
        </authorList>
    </citation>
    <scope>NUCLEOTIDE SEQUENCE</scope>
</reference>
<comment type="caution">
    <text evidence="5">The sequence shown here is derived from an EMBL/GenBank/DDBJ whole genome shotgun (WGS) entry which is preliminary data.</text>
</comment>
<keyword evidence="8" id="KW-1185">Reference proteome</keyword>
<dbReference type="AlphaFoldDB" id="A0A819Q513"/>
<keyword evidence="1" id="KW-0862">Zinc</keyword>
<proteinExistence type="predicted"/>
<evidence type="ECO:0000256" key="1">
    <source>
        <dbReference type="PROSITE-ProRule" id="PRU00047"/>
    </source>
</evidence>
<dbReference type="GO" id="GO:0008270">
    <property type="term" value="F:zinc ion binding"/>
    <property type="evidence" value="ECO:0007669"/>
    <property type="project" value="UniProtKB-KW"/>
</dbReference>
<evidence type="ECO:0000313" key="4">
    <source>
        <dbReference type="EMBL" id="CAF2036247.1"/>
    </source>
</evidence>
<evidence type="ECO:0000259" key="2">
    <source>
        <dbReference type="PROSITE" id="PS50158"/>
    </source>
</evidence>
<protein>
    <recommendedName>
        <fullName evidence="2">CCHC-type domain-containing protein</fullName>
    </recommendedName>
</protein>
<sequence>MIDTIINSYISTENTATHAIEQHLPPINIKCEPKLNDQKHATTLIKEFFSRIEKEFRKLNTKYAKPLGFDYWFIDRDGNLQCFTHEIELFVFLCGSQNYPDKILDTKITANTPKRLPPQCSIILKYIPKDISVEDIKNEISIKYQTTFNIEEMRGSIGRTSRHVRIDLTSQCEYTKMMNSGVIAIGGQLIEAVEFLAPLRILICSRCNAPGHIKKDCKGEHDVCRRCGGNKIQGEHRECTIKCHHCNGNHESTSFECPLITEFRKELINKLKSKAHTLPLKVQLFIPTEFRTQGDKNNRILINNTKNACLQRQSQTTLLNGNLNLHEWPCLPRNANSQTHTTANSSSLNGNNIWNEMIKTQNEFNILKAKFDEQEINMMKRYNEQKIKLGSILSLMSVQMQQQNETIKSACSTLNEFIPIVTTSLEISQQILCKSAYNSSDNFEKLSFETVAQQLQTSKNFLNEKKLLISNKNAQLFDNFEQNKKLLQHGIELYITNDE</sequence>
<dbReference type="Proteomes" id="UP000663842">
    <property type="component" value="Unassembled WGS sequence"/>
</dbReference>
<gene>
    <name evidence="6" type="ORF">OVN521_LOCUS24935</name>
    <name evidence="5" type="ORF">UXM345_LOCUS17482</name>
    <name evidence="3" type="ORF">WKI299_LOCUS2690</name>
    <name evidence="4" type="ORF">XDN619_LOCUS5967</name>
</gene>
<dbReference type="EMBL" id="CAJOBG010006071">
    <property type="protein sequence ID" value="CAF4175074.1"/>
    <property type="molecule type" value="Genomic_DNA"/>
</dbReference>
<dbReference type="InterPro" id="IPR001878">
    <property type="entry name" value="Znf_CCHC"/>
</dbReference>
<dbReference type="EMBL" id="CAJOBF010002277">
    <property type="protein sequence ID" value="CAF4022892.1"/>
    <property type="molecule type" value="Genomic_DNA"/>
</dbReference>
<organism evidence="5 7">
    <name type="scientific">Rotaria magnacalcarata</name>
    <dbReference type="NCBI Taxonomy" id="392030"/>
    <lineage>
        <taxon>Eukaryota</taxon>
        <taxon>Metazoa</taxon>
        <taxon>Spiralia</taxon>
        <taxon>Gnathifera</taxon>
        <taxon>Rotifera</taxon>
        <taxon>Eurotatoria</taxon>
        <taxon>Bdelloidea</taxon>
        <taxon>Philodinida</taxon>
        <taxon>Philodinidae</taxon>
        <taxon>Rotaria</taxon>
    </lineage>
</organism>
<dbReference type="PROSITE" id="PS50158">
    <property type="entry name" value="ZF_CCHC"/>
    <property type="match status" value="1"/>
</dbReference>
<keyword evidence="1" id="KW-0863">Zinc-finger</keyword>
<evidence type="ECO:0000313" key="5">
    <source>
        <dbReference type="EMBL" id="CAF4022892.1"/>
    </source>
</evidence>
<dbReference type="EMBL" id="CAJNRG010001643">
    <property type="protein sequence ID" value="CAF2036247.1"/>
    <property type="molecule type" value="Genomic_DNA"/>
</dbReference>
<dbReference type="Proteomes" id="UP000663866">
    <property type="component" value="Unassembled WGS sequence"/>
</dbReference>
<dbReference type="Proteomes" id="UP000663856">
    <property type="component" value="Unassembled WGS sequence"/>
</dbReference>
<dbReference type="EMBL" id="CAJNRF010000379">
    <property type="protein sequence ID" value="CAF1957841.1"/>
    <property type="molecule type" value="Genomic_DNA"/>
</dbReference>